<organism evidence="9 10">
    <name type="scientific">Leucocoprinus leucothites</name>
    <dbReference type="NCBI Taxonomy" id="201217"/>
    <lineage>
        <taxon>Eukaryota</taxon>
        <taxon>Fungi</taxon>
        <taxon>Dikarya</taxon>
        <taxon>Basidiomycota</taxon>
        <taxon>Agaricomycotina</taxon>
        <taxon>Agaricomycetes</taxon>
        <taxon>Agaricomycetidae</taxon>
        <taxon>Agaricales</taxon>
        <taxon>Agaricineae</taxon>
        <taxon>Agaricaceae</taxon>
        <taxon>Leucocoprinus</taxon>
    </lineage>
</organism>
<accession>A0A8H5CY47</accession>
<feature type="transmembrane region" description="Helical" evidence="7">
    <location>
        <begin position="403"/>
        <end position="424"/>
    </location>
</feature>
<dbReference type="Pfam" id="PF07690">
    <property type="entry name" value="MFS_1"/>
    <property type="match status" value="1"/>
</dbReference>
<feature type="transmembrane region" description="Helical" evidence="7">
    <location>
        <begin position="138"/>
        <end position="163"/>
    </location>
</feature>
<feature type="transmembrane region" description="Helical" evidence="7">
    <location>
        <begin position="238"/>
        <end position="260"/>
    </location>
</feature>
<feature type="transmembrane region" description="Helical" evidence="7">
    <location>
        <begin position="445"/>
        <end position="463"/>
    </location>
</feature>
<dbReference type="InterPro" id="IPR020846">
    <property type="entry name" value="MFS_dom"/>
</dbReference>
<dbReference type="EMBL" id="JAACJO010000016">
    <property type="protein sequence ID" value="KAF5349728.1"/>
    <property type="molecule type" value="Genomic_DNA"/>
</dbReference>
<feature type="transmembrane region" description="Helical" evidence="7">
    <location>
        <begin position="329"/>
        <end position="349"/>
    </location>
</feature>
<evidence type="ECO:0000256" key="4">
    <source>
        <dbReference type="ARBA" id="ARBA00022989"/>
    </source>
</evidence>
<evidence type="ECO:0000256" key="6">
    <source>
        <dbReference type="SAM" id="MobiDB-lite"/>
    </source>
</evidence>
<gene>
    <name evidence="9" type="ORF">D9756_008957</name>
</gene>
<evidence type="ECO:0000259" key="8">
    <source>
        <dbReference type="PROSITE" id="PS50850"/>
    </source>
</evidence>
<dbReference type="Gene3D" id="1.20.1250.20">
    <property type="entry name" value="MFS general substrate transporter like domains"/>
    <property type="match status" value="1"/>
</dbReference>
<dbReference type="AlphaFoldDB" id="A0A8H5CY47"/>
<evidence type="ECO:0000313" key="9">
    <source>
        <dbReference type="EMBL" id="KAF5349728.1"/>
    </source>
</evidence>
<dbReference type="SUPFAM" id="SSF103473">
    <property type="entry name" value="MFS general substrate transporter"/>
    <property type="match status" value="1"/>
</dbReference>
<reference evidence="9 10" key="1">
    <citation type="journal article" date="2020" name="ISME J.">
        <title>Uncovering the hidden diversity of litter-decomposition mechanisms in mushroom-forming fungi.</title>
        <authorList>
            <person name="Floudas D."/>
            <person name="Bentzer J."/>
            <person name="Ahren D."/>
            <person name="Johansson T."/>
            <person name="Persson P."/>
            <person name="Tunlid A."/>
        </authorList>
    </citation>
    <scope>NUCLEOTIDE SEQUENCE [LARGE SCALE GENOMIC DNA]</scope>
    <source>
        <strain evidence="9 10">CBS 146.42</strain>
    </source>
</reference>
<evidence type="ECO:0000313" key="10">
    <source>
        <dbReference type="Proteomes" id="UP000559027"/>
    </source>
</evidence>
<feature type="transmembrane region" description="Helical" evidence="7">
    <location>
        <begin position="469"/>
        <end position="488"/>
    </location>
</feature>
<evidence type="ECO:0000256" key="2">
    <source>
        <dbReference type="ARBA" id="ARBA00022448"/>
    </source>
</evidence>
<dbReference type="GO" id="GO:0022857">
    <property type="term" value="F:transmembrane transporter activity"/>
    <property type="evidence" value="ECO:0007669"/>
    <property type="project" value="InterPro"/>
</dbReference>
<name>A0A8H5CY47_9AGAR</name>
<dbReference type="OrthoDB" id="419616at2759"/>
<evidence type="ECO:0000256" key="3">
    <source>
        <dbReference type="ARBA" id="ARBA00022692"/>
    </source>
</evidence>
<dbReference type="Proteomes" id="UP000559027">
    <property type="component" value="Unassembled WGS sequence"/>
</dbReference>
<comment type="subcellular location">
    <subcellularLocation>
        <location evidence="1">Membrane</location>
        <topology evidence="1">Multi-pass membrane protein</topology>
    </subcellularLocation>
</comment>
<dbReference type="PANTHER" id="PTHR23504">
    <property type="entry name" value="MAJOR FACILITATOR SUPERFAMILY DOMAIN-CONTAINING PROTEIN 10"/>
    <property type="match status" value="1"/>
</dbReference>
<feature type="compositionally biased region" description="Basic and acidic residues" evidence="6">
    <location>
        <begin position="15"/>
        <end position="31"/>
    </location>
</feature>
<feature type="transmembrane region" description="Helical" evidence="7">
    <location>
        <begin position="289"/>
        <end position="309"/>
    </location>
</feature>
<proteinExistence type="predicted"/>
<keyword evidence="5 7" id="KW-0472">Membrane</keyword>
<dbReference type="PROSITE" id="PS50850">
    <property type="entry name" value="MFS"/>
    <property type="match status" value="1"/>
</dbReference>
<keyword evidence="3 7" id="KW-0812">Transmembrane</keyword>
<evidence type="ECO:0000256" key="7">
    <source>
        <dbReference type="SAM" id="Phobius"/>
    </source>
</evidence>
<comment type="caution">
    <text evidence="9">The sequence shown here is derived from an EMBL/GenBank/DDBJ whole genome shotgun (WGS) entry which is preliminary data.</text>
</comment>
<dbReference type="InterPro" id="IPR011701">
    <property type="entry name" value="MFS"/>
</dbReference>
<feature type="region of interest" description="Disordered" evidence="6">
    <location>
        <begin position="1"/>
        <end position="39"/>
    </location>
</feature>
<evidence type="ECO:0000256" key="1">
    <source>
        <dbReference type="ARBA" id="ARBA00004141"/>
    </source>
</evidence>
<keyword evidence="4 7" id="KW-1133">Transmembrane helix</keyword>
<keyword evidence="10" id="KW-1185">Reference proteome</keyword>
<sequence>MALQPQDDTEINTSPEHEPLLSPDENQHDDDGTYTNKSLQRTPLPRIQLSILLYLIFCQGAASHSIYPFENELLRRFANGDESKVAYYASVMASASQIPPYPSELNLSSIQDALRHFAGLISVLYLSRASDYLGRKPMLVLSITTMAISTFLLGISTTFWAVVASRCLYSLLNNVEATVKTSIGEITDETNRADAFAILSIPWTLGGSMGSLISGYLANPAQRFPRLFDGSFWYRLPYLLPCGANSFLCAVGLVVVCRWFQETLQCRGDSSQTGPSRVVPIRSLLTPRVILAAITDIAFCFFQTSFTALQPLFLGMPISDGGFGLSPVQIGSLLGAYGLIASVIHSFCLGPLVRKFGLRTVLTIACLSFIPMFLLVPLTNHFAKTWIATDSRDSHILMRMSLLSLYICFGLNGFGYACMSVYITSSAPNKRSLGSVNGITQVPALLSRLVGSSFATFVLGASIRNGWMGGYAGYLMLSLLACGCVGLMRRLPRDGWTQDV</sequence>
<dbReference type="InterPro" id="IPR036259">
    <property type="entry name" value="MFS_trans_sf"/>
</dbReference>
<feature type="transmembrane region" description="Helical" evidence="7">
    <location>
        <begin position="361"/>
        <end position="383"/>
    </location>
</feature>
<dbReference type="GO" id="GO:0016020">
    <property type="term" value="C:membrane"/>
    <property type="evidence" value="ECO:0007669"/>
    <property type="project" value="UniProtKB-SubCell"/>
</dbReference>
<feature type="domain" description="Major facilitator superfamily (MFS) profile" evidence="8">
    <location>
        <begin position="56"/>
        <end position="495"/>
    </location>
</feature>
<dbReference type="PROSITE" id="PS00216">
    <property type="entry name" value="SUGAR_TRANSPORT_1"/>
    <property type="match status" value="1"/>
</dbReference>
<feature type="transmembrane region" description="Helical" evidence="7">
    <location>
        <begin position="196"/>
        <end position="218"/>
    </location>
</feature>
<dbReference type="InterPro" id="IPR005829">
    <property type="entry name" value="Sugar_transporter_CS"/>
</dbReference>
<evidence type="ECO:0000256" key="5">
    <source>
        <dbReference type="ARBA" id="ARBA00023136"/>
    </source>
</evidence>
<protein>
    <recommendedName>
        <fullName evidence="8">Major facilitator superfamily (MFS) profile domain-containing protein</fullName>
    </recommendedName>
</protein>
<keyword evidence="2" id="KW-0813">Transport</keyword>
<dbReference type="PANTHER" id="PTHR23504:SF15">
    <property type="entry name" value="MAJOR FACILITATOR SUPERFAMILY (MFS) PROFILE DOMAIN-CONTAINING PROTEIN"/>
    <property type="match status" value="1"/>
</dbReference>